<feature type="compositionally biased region" description="Low complexity" evidence="1">
    <location>
        <begin position="33"/>
        <end position="45"/>
    </location>
</feature>
<dbReference type="Proteomes" id="UP001599542">
    <property type="component" value="Unassembled WGS sequence"/>
</dbReference>
<sequence length="60" mass="6175">MSLHPAGPGADGAAVTRHWSGRLLDAGLRQHTAEAPGATEATESTDSPSPQPNCPPEDTR</sequence>
<dbReference type="RefSeq" id="WP_380315313.1">
    <property type="nucleotide sequence ID" value="NZ_JBHYPW010000001.1"/>
</dbReference>
<evidence type="ECO:0000256" key="1">
    <source>
        <dbReference type="SAM" id="MobiDB-lite"/>
    </source>
</evidence>
<proteinExistence type="predicted"/>
<dbReference type="EMBL" id="JBHYPX010000085">
    <property type="protein sequence ID" value="MFE1356342.1"/>
    <property type="molecule type" value="Genomic_DNA"/>
</dbReference>
<accession>A0ABW6GU93</accession>
<evidence type="ECO:0000313" key="3">
    <source>
        <dbReference type="Proteomes" id="UP001599542"/>
    </source>
</evidence>
<feature type="region of interest" description="Disordered" evidence="1">
    <location>
        <begin position="1"/>
        <end position="60"/>
    </location>
</feature>
<protein>
    <submittedName>
        <fullName evidence="2">Uncharacterized protein</fullName>
    </submittedName>
</protein>
<keyword evidence="3" id="KW-1185">Reference proteome</keyword>
<reference evidence="2 3" key="1">
    <citation type="submission" date="2024-09" db="EMBL/GenBank/DDBJ databases">
        <title>The Natural Products Discovery Center: Release of the First 8490 Sequenced Strains for Exploring Actinobacteria Biosynthetic Diversity.</title>
        <authorList>
            <person name="Kalkreuter E."/>
            <person name="Kautsar S.A."/>
            <person name="Yang D."/>
            <person name="Bader C.D."/>
            <person name="Teijaro C.N."/>
            <person name="Fluegel L."/>
            <person name="Davis C.M."/>
            <person name="Simpson J.R."/>
            <person name="Lauterbach L."/>
            <person name="Steele A.D."/>
            <person name="Gui C."/>
            <person name="Meng S."/>
            <person name="Li G."/>
            <person name="Viehrig K."/>
            <person name="Ye F."/>
            <person name="Su P."/>
            <person name="Kiefer A.F."/>
            <person name="Nichols A."/>
            <person name="Cepeda A.J."/>
            <person name="Yan W."/>
            <person name="Fan B."/>
            <person name="Jiang Y."/>
            <person name="Adhikari A."/>
            <person name="Zheng C.-J."/>
            <person name="Schuster L."/>
            <person name="Cowan T.M."/>
            <person name="Smanski M.J."/>
            <person name="Chevrette M.G."/>
            <person name="De Carvalho L.P.S."/>
            <person name="Shen B."/>
        </authorList>
    </citation>
    <scope>NUCLEOTIDE SEQUENCE [LARGE SCALE GENOMIC DNA]</scope>
    <source>
        <strain evidence="2 3">NPDC058753</strain>
    </source>
</reference>
<comment type="caution">
    <text evidence="2">The sequence shown here is derived from an EMBL/GenBank/DDBJ whole genome shotgun (WGS) entry which is preliminary data.</text>
</comment>
<evidence type="ECO:0000313" key="2">
    <source>
        <dbReference type="EMBL" id="MFE1356342.1"/>
    </source>
</evidence>
<feature type="compositionally biased region" description="Pro residues" evidence="1">
    <location>
        <begin position="49"/>
        <end position="60"/>
    </location>
</feature>
<organism evidence="2 3">
    <name type="scientific">Kitasatospora phosalacinea</name>
    <dbReference type="NCBI Taxonomy" id="2065"/>
    <lineage>
        <taxon>Bacteria</taxon>
        <taxon>Bacillati</taxon>
        <taxon>Actinomycetota</taxon>
        <taxon>Actinomycetes</taxon>
        <taxon>Kitasatosporales</taxon>
        <taxon>Streptomycetaceae</taxon>
        <taxon>Kitasatospora</taxon>
    </lineage>
</organism>
<gene>
    <name evidence="2" type="ORF">ACFW6T_30630</name>
</gene>
<name>A0ABW6GU93_9ACTN</name>